<dbReference type="AlphaFoldDB" id="A0A9P0E961"/>
<dbReference type="CDD" id="cd22827">
    <property type="entry name" value="Gal_Rha_Lectin_SUL-I-like"/>
    <property type="match status" value="1"/>
</dbReference>
<evidence type="ECO:0000256" key="2">
    <source>
        <dbReference type="ARBA" id="ARBA00022734"/>
    </source>
</evidence>
<feature type="signal peptide" evidence="3">
    <location>
        <begin position="1"/>
        <end position="18"/>
    </location>
</feature>
<dbReference type="PROSITE" id="PS50228">
    <property type="entry name" value="SUEL_LECTIN"/>
    <property type="match status" value="1"/>
</dbReference>
<comment type="similarity">
    <text evidence="1">Belongs to the G-protein coupled receptor 2 family. LN-TM7 subfamily.</text>
</comment>
<dbReference type="GO" id="GO:0030246">
    <property type="term" value="F:carbohydrate binding"/>
    <property type="evidence" value="ECO:0007669"/>
    <property type="project" value="UniProtKB-KW"/>
</dbReference>
<evidence type="ECO:0000256" key="3">
    <source>
        <dbReference type="SAM" id="SignalP"/>
    </source>
</evidence>
<evidence type="ECO:0000259" key="4">
    <source>
        <dbReference type="PROSITE" id="PS50228"/>
    </source>
</evidence>
<dbReference type="Pfam" id="PF02140">
    <property type="entry name" value="SUEL_Lectin"/>
    <property type="match status" value="1"/>
</dbReference>
<accession>A0A9P0E961</accession>
<name>A0A9P0E961_NEZVI</name>
<dbReference type="InterPro" id="IPR043159">
    <property type="entry name" value="Lectin_gal-bd_sf"/>
</dbReference>
<evidence type="ECO:0000313" key="6">
    <source>
        <dbReference type="Proteomes" id="UP001152798"/>
    </source>
</evidence>
<gene>
    <name evidence="5" type="ORF">NEZAVI_LOCUS4998</name>
</gene>
<feature type="chain" id="PRO_5040225351" description="SUEL-type lectin domain-containing protein" evidence="3">
    <location>
        <begin position="19"/>
        <end position="133"/>
    </location>
</feature>
<keyword evidence="3" id="KW-0732">Signal</keyword>
<dbReference type="PANTHER" id="PTHR46780">
    <property type="entry name" value="PROTEIN EVA-1"/>
    <property type="match status" value="1"/>
</dbReference>
<reference evidence="5" key="1">
    <citation type="submission" date="2022-01" db="EMBL/GenBank/DDBJ databases">
        <authorList>
            <person name="King R."/>
        </authorList>
    </citation>
    <scope>NUCLEOTIDE SEQUENCE</scope>
</reference>
<evidence type="ECO:0000256" key="1">
    <source>
        <dbReference type="ARBA" id="ARBA00010933"/>
    </source>
</evidence>
<organism evidence="5 6">
    <name type="scientific">Nezara viridula</name>
    <name type="common">Southern green stink bug</name>
    <name type="synonym">Cimex viridulus</name>
    <dbReference type="NCBI Taxonomy" id="85310"/>
    <lineage>
        <taxon>Eukaryota</taxon>
        <taxon>Metazoa</taxon>
        <taxon>Ecdysozoa</taxon>
        <taxon>Arthropoda</taxon>
        <taxon>Hexapoda</taxon>
        <taxon>Insecta</taxon>
        <taxon>Pterygota</taxon>
        <taxon>Neoptera</taxon>
        <taxon>Paraneoptera</taxon>
        <taxon>Hemiptera</taxon>
        <taxon>Heteroptera</taxon>
        <taxon>Panheteroptera</taxon>
        <taxon>Pentatomomorpha</taxon>
        <taxon>Pentatomoidea</taxon>
        <taxon>Pentatomidae</taxon>
        <taxon>Pentatominae</taxon>
        <taxon>Nezara</taxon>
    </lineage>
</organism>
<dbReference type="Proteomes" id="UP001152798">
    <property type="component" value="Chromosome 3"/>
</dbReference>
<dbReference type="InterPro" id="IPR000922">
    <property type="entry name" value="Lectin_gal-bd_dom"/>
</dbReference>
<proteinExistence type="inferred from homology"/>
<keyword evidence="6" id="KW-1185">Reference proteome</keyword>
<dbReference type="FunFam" id="2.60.120.740:FF:000001">
    <property type="entry name" value="Adhesion G protein-coupled receptor L2"/>
    <property type="match status" value="1"/>
</dbReference>
<feature type="domain" description="SUEL-type lectin" evidence="4">
    <location>
        <begin position="33"/>
        <end position="125"/>
    </location>
</feature>
<dbReference type="OrthoDB" id="6625254at2759"/>
<dbReference type="EMBL" id="OV725079">
    <property type="protein sequence ID" value="CAH1394507.1"/>
    <property type="molecule type" value="Genomic_DNA"/>
</dbReference>
<protein>
    <recommendedName>
        <fullName evidence="4">SUEL-type lectin domain-containing protein</fullName>
    </recommendedName>
</protein>
<dbReference type="Gene3D" id="2.60.120.740">
    <property type="match status" value="1"/>
</dbReference>
<keyword evidence="2" id="KW-0430">Lectin</keyword>
<evidence type="ECO:0000313" key="5">
    <source>
        <dbReference type="EMBL" id="CAH1394507.1"/>
    </source>
</evidence>
<sequence>MKLLLVLVAVAQATFVHSKCPPPEVLVIKEVTICEREQSTLTCPFGSSIQIHEAFYGRQNNHICRHPSATDGSNINEICSSPNALENVKNKCNGHRECNISSASNWLVDPCKNTYKYLEVSYSCSEPQYNLGN</sequence>